<reference evidence="2 3" key="1">
    <citation type="submission" date="2021-04" db="EMBL/GenBank/DDBJ databases">
        <authorList>
            <person name="Ivanova A."/>
        </authorList>
    </citation>
    <scope>NUCLEOTIDE SEQUENCE [LARGE SCALE GENOMIC DNA]</scope>
    <source>
        <strain evidence="2 3">G18</strain>
    </source>
</reference>
<protein>
    <submittedName>
        <fullName evidence="2">Class I SAM-dependent methyltransferase</fullName>
    </submittedName>
</protein>
<name>A0ABS5BPH7_9BACT</name>
<comment type="caution">
    <text evidence="2">The sequence shown here is derived from an EMBL/GenBank/DDBJ whole genome shotgun (WGS) entry which is preliminary data.</text>
</comment>
<gene>
    <name evidence="2" type="ORF">J8F10_10070</name>
</gene>
<dbReference type="SUPFAM" id="SSF53335">
    <property type="entry name" value="S-adenosyl-L-methionine-dependent methyltransferases"/>
    <property type="match status" value="1"/>
</dbReference>
<dbReference type="Gene3D" id="3.40.50.150">
    <property type="entry name" value="Vaccinia Virus protein VP39"/>
    <property type="match status" value="1"/>
</dbReference>
<evidence type="ECO:0000313" key="3">
    <source>
        <dbReference type="Proteomes" id="UP000676565"/>
    </source>
</evidence>
<dbReference type="InterPro" id="IPR029063">
    <property type="entry name" value="SAM-dependent_MTases_sf"/>
</dbReference>
<keyword evidence="3" id="KW-1185">Reference proteome</keyword>
<keyword evidence="2" id="KW-0808">Transferase</keyword>
<proteinExistence type="predicted"/>
<dbReference type="CDD" id="cd02440">
    <property type="entry name" value="AdoMet_MTases"/>
    <property type="match status" value="1"/>
</dbReference>
<dbReference type="GO" id="GO:0032259">
    <property type="term" value="P:methylation"/>
    <property type="evidence" value="ECO:0007669"/>
    <property type="project" value="UniProtKB-KW"/>
</dbReference>
<accession>A0ABS5BPH7</accession>
<dbReference type="InterPro" id="IPR013216">
    <property type="entry name" value="Methyltransf_11"/>
</dbReference>
<organism evidence="2 3">
    <name type="scientific">Gemmata palustris</name>
    <dbReference type="NCBI Taxonomy" id="2822762"/>
    <lineage>
        <taxon>Bacteria</taxon>
        <taxon>Pseudomonadati</taxon>
        <taxon>Planctomycetota</taxon>
        <taxon>Planctomycetia</taxon>
        <taxon>Gemmatales</taxon>
        <taxon>Gemmataceae</taxon>
        <taxon>Gemmata</taxon>
    </lineage>
</organism>
<evidence type="ECO:0000313" key="2">
    <source>
        <dbReference type="EMBL" id="MBP3955626.1"/>
    </source>
</evidence>
<keyword evidence="2" id="KW-0489">Methyltransferase</keyword>
<dbReference type="Pfam" id="PF08241">
    <property type="entry name" value="Methyltransf_11"/>
    <property type="match status" value="1"/>
</dbReference>
<feature type="domain" description="Methyltransferase type 11" evidence="1">
    <location>
        <begin position="37"/>
        <end position="127"/>
    </location>
</feature>
<dbReference type="EMBL" id="JAGKQQ010000001">
    <property type="protein sequence ID" value="MBP3955626.1"/>
    <property type="molecule type" value="Genomic_DNA"/>
</dbReference>
<dbReference type="RefSeq" id="WP_210653698.1">
    <property type="nucleotide sequence ID" value="NZ_JAGKQQ010000001.1"/>
</dbReference>
<dbReference type="PANTHER" id="PTHR43591">
    <property type="entry name" value="METHYLTRANSFERASE"/>
    <property type="match status" value="1"/>
</dbReference>
<evidence type="ECO:0000259" key="1">
    <source>
        <dbReference type="Pfam" id="PF08241"/>
    </source>
</evidence>
<dbReference type="GO" id="GO:0008168">
    <property type="term" value="F:methyltransferase activity"/>
    <property type="evidence" value="ECO:0007669"/>
    <property type="project" value="UniProtKB-KW"/>
</dbReference>
<dbReference type="Proteomes" id="UP000676565">
    <property type="component" value="Unassembled WGS sequence"/>
</dbReference>
<sequence>MAKTAPDYDAYQTSFHDAFRDELYGIIDALPAAGDALDVPCGNGFYSRRLAERTSGRLTAVDSNDEYLRSARAAVTGRAVRKADAYQLPFADATFDLVWCAQSLISLDPDRAVREMFRVVKPDGVVAVLEVDEFHRVLLPWPPELEAAIPRAVYKASVLKYGDAIKLAPSRKLRAVLNRAGFGSVRRTTHPFDRAAPFDLPTVTFVERHVEYLRSLVYARLPAPMRKAFDRVTDAGAAGSLYRLPGAELICINAVYLASPWAK</sequence>